<dbReference type="InterPro" id="IPR041706">
    <property type="entry name" value="YchF_N"/>
</dbReference>
<dbReference type="InterPro" id="IPR004396">
    <property type="entry name" value="ATPase_YchF/OLA1"/>
</dbReference>
<dbReference type="PRINTS" id="PR00326">
    <property type="entry name" value="GTP1OBG"/>
</dbReference>
<evidence type="ECO:0000256" key="3">
    <source>
        <dbReference type="ARBA" id="ARBA00022741"/>
    </source>
</evidence>
<feature type="coiled-coil region" evidence="7">
    <location>
        <begin position="130"/>
        <end position="157"/>
    </location>
</feature>
<feature type="domain" description="OBG-type G" evidence="8">
    <location>
        <begin position="3"/>
        <end position="259"/>
    </location>
</feature>
<comment type="function">
    <text evidence="6">ATPase that binds to both the 70S ribosome and the 50S ribosomal subunit in a nucleotide-independent manner.</text>
</comment>
<organism evidence="10 11">
    <name type="scientific">Thalassobaculum litoreum DSM 18839</name>
    <dbReference type="NCBI Taxonomy" id="1123362"/>
    <lineage>
        <taxon>Bacteria</taxon>
        <taxon>Pseudomonadati</taxon>
        <taxon>Pseudomonadota</taxon>
        <taxon>Alphaproteobacteria</taxon>
        <taxon>Rhodospirillales</taxon>
        <taxon>Thalassobaculaceae</taxon>
        <taxon>Thalassobaculum</taxon>
    </lineage>
</organism>
<dbReference type="Gene3D" id="3.10.20.30">
    <property type="match status" value="1"/>
</dbReference>
<dbReference type="GO" id="GO:0005524">
    <property type="term" value="F:ATP binding"/>
    <property type="evidence" value="ECO:0007669"/>
    <property type="project" value="UniProtKB-UniRule"/>
</dbReference>
<evidence type="ECO:0000256" key="1">
    <source>
        <dbReference type="ARBA" id="ARBA00001946"/>
    </source>
</evidence>
<dbReference type="GO" id="GO:0046872">
    <property type="term" value="F:metal ion binding"/>
    <property type="evidence" value="ECO:0007669"/>
    <property type="project" value="UniProtKB-KW"/>
</dbReference>
<dbReference type="Pfam" id="PF06071">
    <property type="entry name" value="YchF-GTPase_C"/>
    <property type="match status" value="1"/>
</dbReference>
<evidence type="ECO:0000313" key="10">
    <source>
        <dbReference type="EMBL" id="SDF31670.1"/>
    </source>
</evidence>
<dbReference type="InterPro" id="IPR006073">
    <property type="entry name" value="GTP-bd"/>
</dbReference>
<dbReference type="SUPFAM" id="SSF52540">
    <property type="entry name" value="P-loop containing nucleoside triphosphate hydrolases"/>
    <property type="match status" value="1"/>
</dbReference>
<evidence type="ECO:0000256" key="2">
    <source>
        <dbReference type="ARBA" id="ARBA00022723"/>
    </source>
</evidence>
<evidence type="ECO:0000313" key="11">
    <source>
        <dbReference type="Proteomes" id="UP000198615"/>
    </source>
</evidence>
<dbReference type="FunFam" id="1.10.150.300:FF:000001">
    <property type="entry name" value="Ribosome-binding ATPase YchF"/>
    <property type="match status" value="1"/>
</dbReference>
<dbReference type="FunFam" id="3.10.20.30:FF:000001">
    <property type="entry name" value="Ribosome-binding ATPase YchF"/>
    <property type="match status" value="1"/>
</dbReference>
<dbReference type="PROSITE" id="PS51710">
    <property type="entry name" value="G_OBG"/>
    <property type="match status" value="1"/>
</dbReference>
<dbReference type="GO" id="GO:0005525">
    <property type="term" value="F:GTP binding"/>
    <property type="evidence" value="ECO:0007669"/>
    <property type="project" value="InterPro"/>
</dbReference>
<dbReference type="GO" id="GO:0043023">
    <property type="term" value="F:ribosomal large subunit binding"/>
    <property type="evidence" value="ECO:0007669"/>
    <property type="project" value="UniProtKB-UniRule"/>
</dbReference>
<comment type="cofactor">
    <cofactor evidence="1">
        <name>Mg(2+)</name>
        <dbReference type="ChEBI" id="CHEBI:18420"/>
    </cofactor>
</comment>
<proteinExistence type="inferred from homology"/>
<keyword evidence="5" id="KW-0460">Magnesium</keyword>
<keyword evidence="11" id="KW-1185">Reference proteome</keyword>
<comment type="similarity">
    <text evidence="6">Belongs to the TRAFAC class OBG-HflX-like GTPase superfamily. OBG GTPase family. YchF/OLA1 subfamily.</text>
</comment>
<comment type="caution">
    <text evidence="10">The sequence shown here is derived from an EMBL/GenBank/DDBJ whole genome shotgun (WGS) entry which is preliminary data.</text>
</comment>
<dbReference type="InterPro" id="IPR004095">
    <property type="entry name" value="TGS"/>
</dbReference>
<sequence length="367" mass="39695">MGFNCGIVGLPNVGKSTLFNALTATAAAEAANYPFCTIEPNTGRVAVPDPRLDDLARIAKSAKILPTQIEFVDIAGLVKGASKGEGLGNQFLANIRETHAIVHVLRCFEGDVTHVDGSVDPIRDAETVETELMLADLESLEKRIVALEKRVRGQDKEAKALMPLAQKAVELLRDGKPARLMLADLDAEETRQFKLMQLLSAKPVLYVCNVEEENAGIGNALSAKVAEKAAAEGAEAVVISAAIESEIAQLTDPEEKREFLDSLDLDEPGLTKLIRAGYKLLDLLTFFTVGPKEARAWTVRRGAKAPEAAGEIHTDFQRGFIRAETISFADYVATGGEQGAKDAGKMRVEGSEYVVQDGDVFHFRFNV</sequence>
<dbReference type="PANTHER" id="PTHR23305:SF18">
    <property type="entry name" value="OBG-TYPE G DOMAIN-CONTAINING PROTEIN"/>
    <property type="match status" value="1"/>
</dbReference>
<dbReference type="Pfam" id="PF01926">
    <property type="entry name" value="MMR_HSR1"/>
    <property type="match status" value="1"/>
</dbReference>
<dbReference type="PIRSF" id="PIRSF006641">
    <property type="entry name" value="CHP00092"/>
    <property type="match status" value="1"/>
</dbReference>
<feature type="binding site" evidence="6">
    <location>
        <begin position="12"/>
        <end position="17"/>
    </location>
    <ligand>
        <name>ATP</name>
        <dbReference type="ChEBI" id="CHEBI:30616"/>
    </ligand>
</feature>
<dbReference type="InterPro" id="IPR027417">
    <property type="entry name" value="P-loop_NTPase"/>
</dbReference>
<dbReference type="Gene3D" id="1.10.150.300">
    <property type="entry name" value="TGS-like domain"/>
    <property type="match status" value="1"/>
</dbReference>
<dbReference type="HAMAP" id="MF_00944">
    <property type="entry name" value="YchF_OLA1_ATPase"/>
    <property type="match status" value="1"/>
</dbReference>
<dbReference type="Gene3D" id="3.40.50.300">
    <property type="entry name" value="P-loop containing nucleotide triphosphate hydrolases"/>
    <property type="match status" value="1"/>
</dbReference>
<evidence type="ECO:0000259" key="8">
    <source>
        <dbReference type="PROSITE" id="PS51710"/>
    </source>
</evidence>
<dbReference type="SUPFAM" id="SSF81271">
    <property type="entry name" value="TGS-like"/>
    <property type="match status" value="1"/>
</dbReference>
<dbReference type="GO" id="GO:0016887">
    <property type="term" value="F:ATP hydrolysis activity"/>
    <property type="evidence" value="ECO:0007669"/>
    <property type="project" value="UniProtKB-UniRule"/>
</dbReference>
<name>A0A8G2BF96_9PROT</name>
<dbReference type="EMBL" id="FNBW01000002">
    <property type="protein sequence ID" value="SDF31670.1"/>
    <property type="molecule type" value="Genomic_DNA"/>
</dbReference>
<dbReference type="CDD" id="cd04867">
    <property type="entry name" value="TGS_YchF_OLA1"/>
    <property type="match status" value="1"/>
</dbReference>
<dbReference type="CDD" id="cd01900">
    <property type="entry name" value="YchF"/>
    <property type="match status" value="1"/>
</dbReference>
<dbReference type="RefSeq" id="WP_093148616.1">
    <property type="nucleotide sequence ID" value="NZ_FNBW01000002.1"/>
</dbReference>
<keyword evidence="3 6" id="KW-0547">Nucleotide-binding</keyword>
<gene>
    <name evidence="6" type="primary">ychF</name>
    <name evidence="10" type="ORF">SAMN05660686_01019</name>
</gene>
<feature type="domain" description="TGS" evidence="9">
    <location>
        <begin position="282"/>
        <end position="365"/>
    </location>
</feature>
<dbReference type="NCBIfam" id="TIGR00092">
    <property type="entry name" value="redox-regulated ATPase YchF"/>
    <property type="match status" value="1"/>
</dbReference>
<dbReference type="PROSITE" id="PS51880">
    <property type="entry name" value="TGS"/>
    <property type="match status" value="1"/>
</dbReference>
<keyword evidence="2" id="KW-0479">Metal-binding</keyword>
<evidence type="ECO:0000259" key="9">
    <source>
        <dbReference type="PROSITE" id="PS51880"/>
    </source>
</evidence>
<dbReference type="InterPro" id="IPR023192">
    <property type="entry name" value="TGS-like_dom_sf"/>
</dbReference>
<keyword evidence="7" id="KW-0175">Coiled coil</keyword>
<dbReference type="AlphaFoldDB" id="A0A8G2BF96"/>
<dbReference type="InterPro" id="IPR031167">
    <property type="entry name" value="G_OBG"/>
</dbReference>
<dbReference type="OrthoDB" id="9810373at2"/>
<evidence type="ECO:0000256" key="5">
    <source>
        <dbReference type="ARBA" id="ARBA00022842"/>
    </source>
</evidence>
<evidence type="ECO:0000256" key="6">
    <source>
        <dbReference type="HAMAP-Rule" id="MF_00944"/>
    </source>
</evidence>
<dbReference type="InterPro" id="IPR012676">
    <property type="entry name" value="TGS-like"/>
</dbReference>
<protein>
    <recommendedName>
        <fullName evidence="6">Ribosome-binding ATPase YchF</fullName>
    </recommendedName>
</protein>
<accession>A0A8G2BF96</accession>
<dbReference type="PANTHER" id="PTHR23305">
    <property type="entry name" value="OBG GTPASE FAMILY"/>
    <property type="match status" value="1"/>
</dbReference>
<dbReference type="InterPro" id="IPR013029">
    <property type="entry name" value="YchF_C"/>
</dbReference>
<dbReference type="GO" id="GO:0005737">
    <property type="term" value="C:cytoplasm"/>
    <property type="evidence" value="ECO:0007669"/>
    <property type="project" value="TreeGrafter"/>
</dbReference>
<dbReference type="InterPro" id="IPR012675">
    <property type="entry name" value="Beta-grasp_dom_sf"/>
</dbReference>
<evidence type="ECO:0000256" key="7">
    <source>
        <dbReference type="SAM" id="Coils"/>
    </source>
</evidence>
<evidence type="ECO:0000256" key="4">
    <source>
        <dbReference type="ARBA" id="ARBA00022840"/>
    </source>
</evidence>
<keyword evidence="4 6" id="KW-0067">ATP-binding</keyword>
<reference evidence="10 11" key="1">
    <citation type="submission" date="2016-10" db="EMBL/GenBank/DDBJ databases">
        <authorList>
            <person name="Varghese N."/>
            <person name="Submissions S."/>
        </authorList>
    </citation>
    <scope>NUCLEOTIDE SEQUENCE [LARGE SCALE GENOMIC DNA]</scope>
    <source>
        <strain evidence="10 11">DSM 18839</strain>
    </source>
</reference>
<dbReference type="Proteomes" id="UP000198615">
    <property type="component" value="Unassembled WGS sequence"/>
</dbReference>